<keyword evidence="2" id="KW-1185">Reference proteome</keyword>
<dbReference type="Proteomes" id="UP000054498">
    <property type="component" value="Unassembled WGS sequence"/>
</dbReference>
<dbReference type="OrthoDB" id="674604at2759"/>
<keyword evidence="1" id="KW-0282">Flagellum</keyword>
<dbReference type="EMBL" id="KK101984">
    <property type="protein sequence ID" value="KIY99015.1"/>
    <property type="molecule type" value="Genomic_DNA"/>
</dbReference>
<keyword evidence="1" id="KW-0966">Cell projection</keyword>
<accession>A0A0D2MXW7</accession>
<gene>
    <name evidence="1" type="ORF">MNEG_8945</name>
</gene>
<dbReference type="KEGG" id="mng:MNEG_8945"/>
<dbReference type="InterPro" id="IPR053248">
    <property type="entry name" value="Zinc_finger_MYND_domain"/>
</dbReference>
<proteinExistence type="predicted"/>
<organism evidence="1 2">
    <name type="scientific">Monoraphidium neglectum</name>
    <dbReference type="NCBI Taxonomy" id="145388"/>
    <lineage>
        <taxon>Eukaryota</taxon>
        <taxon>Viridiplantae</taxon>
        <taxon>Chlorophyta</taxon>
        <taxon>core chlorophytes</taxon>
        <taxon>Chlorophyceae</taxon>
        <taxon>CS clade</taxon>
        <taxon>Sphaeropleales</taxon>
        <taxon>Selenastraceae</taxon>
        <taxon>Monoraphidium</taxon>
    </lineage>
</organism>
<sequence>MTAKPDACGVFIAGEVAASLFGQSPTAFLQELRQGKYAKLVLTDLEALRAVAALGLPVESTAGAAGAAALPAATVQQLMVDRRRLDLLQPFKLALLKLASQEAARLMARGEYESALPVALDAVKQGKTQQALACFAEDVYQCALEYGPRDPRTSLGYFNLGKARR</sequence>
<evidence type="ECO:0000313" key="2">
    <source>
        <dbReference type="Proteomes" id="UP000054498"/>
    </source>
</evidence>
<dbReference type="PANTHER" id="PTHR46533:SF1">
    <property type="entry name" value="ZINC FINGER MYND DOMAIN-CONTAINING PROTEIN 12"/>
    <property type="match status" value="1"/>
</dbReference>
<reference evidence="1 2" key="1">
    <citation type="journal article" date="2013" name="BMC Genomics">
        <title>Reconstruction of the lipid metabolism for the microalga Monoraphidium neglectum from its genome sequence reveals characteristics suitable for biofuel production.</title>
        <authorList>
            <person name="Bogen C."/>
            <person name="Al-Dilaimi A."/>
            <person name="Albersmeier A."/>
            <person name="Wichmann J."/>
            <person name="Grundmann M."/>
            <person name="Rupp O."/>
            <person name="Lauersen K.J."/>
            <person name="Blifernez-Klassen O."/>
            <person name="Kalinowski J."/>
            <person name="Goesmann A."/>
            <person name="Mussgnug J.H."/>
            <person name="Kruse O."/>
        </authorList>
    </citation>
    <scope>NUCLEOTIDE SEQUENCE [LARGE SCALE GENOMIC DNA]</scope>
    <source>
        <strain evidence="1 2">SAG 48.87</strain>
    </source>
</reference>
<protein>
    <submittedName>
        <fullName evidence="1">Flagellar associated protein</fullName>
    </submittedName>
</protein>
<keyword evidence="1" id="KW-0969">Cilium</keyword>
<dbReference type="PANTHER" id="PTHR46533">
    <property type="entry name" value="ZINC FINGER MYND DOMAIN-CONTAINING PROTEIN 12"/>
    <property type="match status" value="1"/>
</dbReference>
<dbReference type="GeneID" id="25741820"/>
<dbReference type="STRING" id="145388.A0A0D2MXW7"/>
<dbReference type="AlphaFoldDB" id="A0A0D2MXW7"/>
<dbReference type="RefSeq" id="XP_013898035.1">
    <property type="nucleotide sequence ID" value="XM_014042581.1"/>
</dbReference>
<evidence type="ECO:0000313" key="1">
    <source>
        <dbReference type="EMBL" id="KIY99015.1"/>
    </source>
</evidence>
<name>A0A0D2MXW7_9CHLO</name>